<gene>
    <name evidence="1" type="ORF">HMPREF3195_01583</name>
</gene>
<dbReference type="EMBL" id="LSQZ01000085">
    <property type="protein sequence ID" value="KXI10841.1"/>
    <property type="molecule type" value="Genomic_DNA"/>
</dbReference>
<dbReference type="AlphaFoldDB" id="A0A135YNB0"/>
<name>A0A135YNB0_9FIRM</name>
<proteinExistence type="predicted"/>
<dbReference type="Proteomes" id="UP000070326">
    <property type="component" value="Unassembled WGS sequence"/>
</dbReference>
<dbReference type="PATRIC" id="fig|1261.3.peg.1630"/>
<sequence>MDRFDIAFTYQINKYVQESIWTAKDNYSLNVYLGNSYRHIFNKERTNLGSLFLLHITKVLL</sequence>
<accession>A0A135YNB0</accession>
<evidence type="ECO:0000313" key="2">
    <source>
        <dbReference type="Proteomes" id="UP000070326"/>
    </source>
</evidence>
<protein>
    <submittedName>
        <fullName evidence="1">Uncharacterized protein</fullName>
    </submittedName>
</protein>
<dbReference type="STRING" id="1261.HMPREF3195_01583"/>
<evidence type="ECO:0000313" key="1">
    <source>
        <dbReference type="EMBL" id="KXI10841.1"/>
    </source>
</evidence>
<reference evidence="1 2" key="1">
    <citation type="submission" date="2016-02" db="EMBL/GenBank/DDBJ databases">
        <authorList>
            <person name="Wen L."/>
            <person name="He K."/>
            <person name="Yang H."/>
        </authorList>
    </citation>
    <scope>NUCLEOTIDE SEQUENCE [LARGE SCALE GENOMIC DNA]</scope>
    <source>
        <strain evidence="1 2">MJR8628A</strain>
    </source>
</reference>
<organism evidence="1 2">
    <name type="scientific">Peptostreptococcus anaerobius</name>
    <dbReference type="NCBI Taxonomy" id="1261"/>
    <lineage>
        <taxon>Bacteria</taxon>
        <taxon>Bacillati</taxon>
        <taxon>Bacillota</taxon>
        <taxon>Clostridia</taxon>
        <taxon>Peptostreptococcales</taxon>
        <taxon>Peptostreptococcaceae</taxon>
        <taxon>Peptostreptococcus</taxon>
    </lineage>
</organism>
<comment type="caution">
    <text evidence="1">The sequence shown here is derived from an EMBL/GenBank/DDBJ whole genome shotgun (WGS) entry which is preliminary data.</text>
</comment>